<dbReference type="Pfam" id="PF00078">
    <property type="entry name" value="RVT_1"/>
    <property type="match status" value="1"/>
</dbReference>
<evidence type="ECO:0000259" key="1">
    <source>
        <dbReference type="PROSITE" id="PS50878"/>
    </source>
</evidence>
<reference evidence="2" key="1">
    <citation type="submission" date="2025-08" db="UniProtKB">
        <authorList>
            <consortium name="RefSeq"/>
        </authorList>
    </citation>
    <scope>IDENTIFICATION</scope>
</reference>
<dbReference type="OrthoDB" id="1305421at2759"/>
<accession>A0A1S4D9X4</accession>
<evidence type="ECO:0000313" key="2">
    <source>
        <dbReference type="RefSeq" id="XP_016510191.1"/>
    </source>
</evidence>
<dbReference type="PaxDb" id="4097-A0A1S4D9X4"/>
<feature type="domain" description="Reverse transcriptase" evidence="1">
    <location>
        <begin position="1"/>
        <end position="94"/>
    </location>
</feature>
<dbReference type="RefSeq" id="XP_016510191.1">
    <property type="nucleotide sequence ID" value="XM_016654705.1"/>
</dbReference>
<dbReference type="InterPro" id="IPR000477">
    <property type="entry name" value="RT_dom"/>
</dbReference>
<dbReference type="PROSITE" id="PS50878">
    <property type="entry name" value="RT_POL"/>
    <property type="match status" value="1"/>
</dbReference>
<dbReference type="OMA" id="IWCIASH"/>
<protein>
    <recommendedName>
        <fullName evidence="1">Reverse transcriptase domain-containing protein</fullName>
    </recommendedName>
</protein>
<sequence length="331" mass="38613">MEYLNRRLKSLHCIPDFNFHLICAKMQIIQLGFADDLLLFCRGDTFSVQLLYKCFLEFSRASGLEINKKKSSIFFCGVSQDIQKEILEFLGIPRGKLSVRYLGVPLSSKRVSITQCQPLIEKLVGRITSWTAKLLSYATRLQLVKRVILWTWGSTISKKALLAWEKVYQPKSADGFNVMDISLWNKAAISKKLWNLCKEKNKLWIKWVHCYYIKSKHVWEVQPSQASWIMRKILKAKENFEKAGYTYEDLMQMQTCSIKHLYHKLRGDFNKVSWRKLGKQLSPEMYRVKEHWCLIATLVQLSPDFSVKYLFFGLFMVLDAIFDVAVSSVSS</sequence>
<dbReference type="AlphaFoldDB" id="A0A1S4D9X4"/>
<gene>
    <name evidence="2" type="primary">LOC107827554</name>
</gene>
<dbReference type="STRING" id="4097.A0A1S4D9X4"/>
<dbReference type="PANTHER" id="PTHR33116:SF66">
    <property type="entry name" value="REVERSE TRANSCRIPTASE ZINC-BINDING DOMAIN-CONTAINING PROTEIN"/>
    <property type="match status" value="1"/>
</dbReference>
<dbReference type="PANTHER" id="PTHR33116">
    <property type="entry name" value="REVERSE TRANSCRIPTASE ZINC-BINDING DOMAIN-CONTAINING PROTEIN-RELATED-RELATED"/>
    <property type="match status" value="1"/>
</dbReference>
<dbReference type="KEGG" id="nta:107827554"/>
<organism evidence="2">
    <name type="scientific">Nicotiana tabacum</name>
    <name type="common">Common tobacco</name>
    <dbReference type="NCBI Taxonomy" id="4097"/>
    <lineage>
        <taxon>Eukaryota</taxon>
        <taxon>Viridiplantae</taxon>
        <taxon>Streptophyta</taxon>
        <taxon>Embryophyta</taxon>
        <taxon>Tracheophyta</taxon>
        <taxon>Spermatophyta</taxon>
        <taxon>Magnoliopsida</taxon>
        <taxon>eudicotyledons</taxon>
        <taxon>Gunneridae</taxon>
        <taxon>Pentapetalae</taxon>
        <taxon>asterids</taxon>
        <taxon>lamiids</taxon>
        <taxon>Solanales</taxon>
        <taxon>Solanaceae</taxon>
        <taxon>Nicotianoideae</taxon>
        <taxon>Nicotianeae</taxon>
        <taxon>Nicotiana</taxon>
    </lineage>
</organism>
<name>A0A1S4D9X4_TOBAC</name>
<proteinExistence type="predicted"/>